<sequence>MWHQVTREDQRINGKAWEYSIEIASEEFLIRYWTHCGQWVEKSLTADDLGCLPQPDDIKACILAGIYAVMEETKEYKPLIRSC</sequence>
<protein>
    <submittedName>
        <fullName evidence="1">Uncharacterized protein</fullName>
    </submittedName>
</protein>
<dbReference type="AlphaFoldDB" id="A0A853IFA1"/>
<reference evidence="1 2" key="1">
    <citation type="submission" date="2020-07" db="EMBL/GenBank/DDBJ databases">
        <title>Endozoicomonas sp. nov., isolated from sediment.</title>
        <authorList>
            <person name="Gu T."/>
        </authorList>
    </citation>
    <scope>NUCLEOTIDE SEQUENCE [LARGE SCALE GENOMIC DNA]</scope>
    <source>
        <strain evidence="1 2">SM1973</strain>
    </source>
</reference>
<dbReference type="RefSeq" id="WP_180569858.1">
    <property type="nucleotide sequence ID" value="NZ_JACCKB010000030.1"/>
</dbReference>
<dbReference type="EMBL" id="JACCKB010000030">
    <property type="protein sequence ID" value="NYZ67835.1"/>
    <property type="molecule type" value="Genomic_DNA"/>
</dbReference>
<comment type="caution">
    <text evidence="1">The sequence shown here is derived from an EMBL/GenBank/DDBJ whole genome shotgun (WGS) entry which is preliminary data.</text>
</comment>
<evidence type="ECO:0000313" key="1">
    <source>
        <dbReference type="EMBL" id="NYZ67835.1"/>
    </source>
</evidence>
<gene>
    <name evidence="1" type="ORF">H0A36_17615</name>
</gene>
<proteinExistence type="predicted"/>
<accession>A0A853IFA1</accession>
<name>A0A853IFA1_9GAMM</name>
<dbReference type="Proteomes" id="UP000569732">
    <property type="component" value="Unassembled WGS sequence"/>
</dbReference>
<keyword evidence="2" id="KW-1185">Reference proteome</keyword>
<evidence type="ECO:0000313" key="2">
    <source>
        <dbReference type="Proteomes" id="UP000569732"/>
    </source>
</evidence>
<organism evidence="1 2">
    <name type="scientific">Spartinivicinus marinus</name>
    <dbReference type="NCBI Taxonomy" id="2994442"/>
    <lineage>
        <taxon>Bacteria</taxon>
        <taxon>Pseudomonadati</taxon>
        <taxon>Pseudomonadota</taxon>
        <taxon>Gammaproteobacteria</taxon>
        <taxon>Oceanospirillales</taxon>
        <taxon>Zooshikellaceae</taxon>
        <taxon>Spartinivicinus</taxon>
    </lineage>
</organism>